<dbReference type="Gene3D" id="2.40.50.140">
    <property type="entry name" value="Nucleic acid-binding proteins"/>
    <property type="match status" value="1"/>
</dbReference>
<dbReference type="Pfam" id="PF00005">
    <property type="entry name" value="ABC_tran"/>
    <property type="match status" value="1"/>
</dbReference>
<feature type="domain" description="ABC transporter" evidence="14">
    <location>
        <begin position="4"/>
        <end position="243"/>
    </location>
</feature>
<evidence type="ECO:0000256" key="11">
    <source>
        <dbReference type="ARBA" id="ARBA00041133"/>
    </source>
</evidence>
<dbReference type="GO" id="GO:1901238">
    <property type="term" value="F:ABC-type tungstate transporter activity"/>
    <property type="evidence" value="ECO:0007669"/>
    <property type="project" value="UniProtKB-EC"/>
</dbReference>
<dbReference type="InterPro" id="IPR015853">
    <property type="entry name" value="ABC_transpr_FbpC"/>
</dbReference>
<dbReference type="InterPro" id="IPR027417">
    <property type="entry name" value="P-loop_NTPase"/>
</dbReference>
<evidence type="ECO:0000256" key="4">
    <source>
        <dbReference type="ARBA" id="ARBA00022505"/>
    </source>
</evidence>
<accession>S0APU6</accession>
<dbReference type="InterPro" id="IPR003439">
    <property type="entry name" value="ABC_transporter-like_ATP-bd"/>
</dbReference>
<evidence type="ECO:0000256" key="13">
    <source>
        <dbReference type="ARBA" id="ARBA00057369"/>
    </source>
</evidence>
<dbReference type="Proteomes" id="UP000014660">
    <property type="component" value="Chromosome"/>
</dbReference>
<evidence type="ECO:0000259" key="14">
    <source>
        <dbReference type="PROSITE" id="PS50893"/>
    </source>
</evidence>
<dbReference type="GeneID" id="16024249"/>
<dbReference type="GO" id="GO:0016887">
    <property type="term" value="F:ATP hydrolysis activity"/>
    <property type="evidence" value="ECO:0007669"/>
    <property type="project" value="InterPro"/>
</dbReference>
<dbReference type="PANTHER" id="PTHR43875">
    <property type="entry name" value="MALTODEXTRIN IMPORT ATP-BINDING PROTEIN MSMX"/>
    <property type="match status" value="1"/>
</dbReference>
<dbReference type="InterPro" id="IPR003593">
    <property type="entry name" value="AAA+_ATPase"/>
</dbReference>
<dbReference type="SUPFAM" id="SSF50331">
    <property type="entry name" value="MOP-like"/>
    <property type="match status" value="1"/>
</dbReference>
<dbReference type="GO" id="GO:0015408">
    <property type="term" value="F:ABC-type ferric iron transporter activity"/>
    <property type="evidence" value="ECO:0007669"/>
    <property type="project" value="InterPro"/>
</dbReference>
<dbReference type="AlphaFoldDB" id="S0APU6"/>
<comment type="catalytic activity">
    <reaction evidence="12">
        <text>tungstate(in) + ATP + H2O = tungstate(out) + ADP + phosphate + H(+)</text>
        <dbReference type="Rhea" id="RHEA:35027"/>
        <dbReference type="ChEBI" id="CHEBI:15377"/>
        <dbReference type="ChEBI" id="CHEBI:15378"/>
        <dbReference type="ChEBI" id="CHEBI:30616"/>
        <dbReference type="ChEBI" id="CHEBI:43474"/>
        <dbReference type="ChEBI" id="CHEBI:46502"/>
        <dbReference type="ChEBI" id="CHEBI:456216"/>
        <dbReference type="EC" id="7.3.2.6"/>
    </reaction>
</comment>
<name>S0APU6_FERAC</name>
<evidence type="ECO:0000256" key="3">
    <source>
        <dbReference type="ARBA" id="ARBA00022475"/>
    </source>
</evidence>
<dbReference type="EC" id="7.3.2.6" evidence="10"/>
<dbReference type="FunFam" id="3.40.50.300:FF:000425">
    <property type="entry name" value="Probable ABC transporter, ATP-binding subunit"/>
    <property type="match status" value="1"/>
</dbReference>
<dbReference type="InterPro" id="IPR012340">
    <property type="entry name" value="NA-bd_OB-fold"/>
</dbReference>
<comment type="subunit">
    <text evidence="9">The complex is composed of two ATP-binding proteins (WtpC), two transmembrane proteins (WtpB) and a solute-binding protein (WtpA).</text>
</comment>
<evidence type="ECO:0000256" key="9">
    <source>
        <dbReference type="ARBA" id="ARBA00038781"/>
    </source>
</evidence>
<proteinExistence type="inferred from homology"/>
<keyword evidence="4" id="KW-0500">Molybdenum</keyword>
<keyword evidence="3" id="KW-1003">Cell membrane</keyword>
<dbReference type="SMART" id="SM00382">
    <property type="entry name" value="AAA"/>
    <property type="match status" value="1"/>
</dbReference>
<evidence type="ECO:0000256" key="7">
    <source>
        <dbReference type="ARBA" id="ARBA00023136"/>
    </source>
</evidence>
<reference evidence="15 16" key="1">
    <citation type="journal article" date="2007" name="Proc. Natl. Acad. Sci. U.S.A.">
        <title>Genome dynamics in a natural archaeal population.</title>
        <authorList>
            <person name="Allen E.E."/>
            <person name="Tyson G.W."/>
            <person name="Whitaker R.J."/>
            <person name="Detter J.C."/>
            <person name="Richardson P.M."/>
            <person name="Banfield J.F."/>
        </authorList>
    </citation>
    <scope>NUCLEOTIDE SEQUENCE [LARGE SCALE GENOMIC DNA]</scope>
    <source>
        <strain evidence="16">fer1</strain>
    </source>
</reference>
<dbReference type="PANTHER" id="PTHR43875:SF4">
    <property type="entry name" value="GLUCOSE IMPORT ATP-BINDING PROTEIN GLCV"/>
    <property type="match status" value="1"/>
</dbReference>
<gene>
    <name evidence="15" type="ORF">FACI_IFERC00001G0105</name>
</gene>
<dbReference type="InterPro" id="IPR047641">
    <property type="entry name" value="ABC_transpr_MalK/UgpC-like"/>
</dbReference>
<evidence type="ECO:0000256" key="6">
    <source>
        <dbReference type="ARBA" id="ARBA00022840"/>
    </source>
</evidence>
<evidence type="ECO:0000256" key="10">
    <source>
        <dbReference type="ARBA" id="ARBA00039025"/>
    </source>
</evidence>
<dbReference type="HOGENOM" id="CLU_000604_1_1_2"/>
<organism evidence="15 16">
    <name type="scientific">Ferroplasma acidarmanus Fer1</name>
    <dbReference type="NCBI Taxonomy" id="333146"/>
    <lineage>
        <taxon>Archaea</taxon>
        <taxon>Methanobacteriati</taxon>
        <taxon>Thermoplasmatota</taxon>
        <taxon>Thermoplasmata</taxon>
        <taxon>Thermoplasmatales</taxon>
        <taxon>Ferroplasmaceae</taxon>
        <taxon>Ferroplasma</taxon>
    </lineage>
</organism>
<dbReference type="InterPro" id="IPR040856">
    <property type="entry name" value="GlcV_C"/>
</dbReference>
<keyword evidence="2" id="KW-0813">Transport</keyword>
<dbReference type="PROSITE" id="PS50893">
    <property type="entry name" value="ABC_TRANSPORTER_2"/>
    <property type="match status" value="1"/>
</dbReference>
<keyword evidence="5" id="KW-0547">Nucleotide-binding</keyword>
<evidence type="ECO:0000256" key="2">
    <source>
        <dbReference type="ARBA" id="ARBA00022448"/>
    </source>
</evidence>
<evidence type="ECO:0000256" key="5">
    <source>
        <dbReference type="ARBA" id="ARBA00022741"/>
    </source>
</evidence>
<dbReference type="GO" id="GO:0005524">
    <property type="term" value="F:ATP binding"/>
    <property type="evidence" value="ECO:0007669"/>
    <property type="project" value="UniProtKB-KW"/>
</dbReference>
<dbReference type="CDD" id="cd03259">
    <property type="entry name" value="ABC_Carb_Solutes_like"/>
    <property type="match status" value="1"/>
</dbReference>
<dbReference type="Gene3D" id="3.40.50.300">
    <property type="entry name" value="P-loop containing nucleotide triphosphate hydrolases"/>
    <property type="match status" value="1"/>
</dbReference>
<evidence type="ECO:0000256" key="12">
    <source>
        <dbReference type="ARBA" id="ARBA00047936"/>
    </source>
</evidence>
<evidence type="ECO:0000313" key="16">
    <source>
        <dbReference type="Proteomes" id="UP000014660"/>
    </source>
</evidence>
<evidence type="ECO:0000256" key="8">
    <source>
        <dbReference type="ARBA" id="ARBA00038307"/>
    </source>
</evidence>
<dbReference type="Pfam" id="PF17847">
    <property type="entry name" value="GlcV_C_terminal"/>
    <property type="match status" value="1"/>
</dbReference>
<evidence type="ECO:0000313" key="15">
    <source>
        <dbReference type="EMBL" id="AGO60085.1"/>
    </source>
</evidence>
<comment type="similarity">
    <text evidence="8">Belongs to the ABC transporter superfamily. Sulfate/tungstate importer (TC 3.A.1.6) family.</text>
</comment>
<comment type="subcellular location">
    <subcellularLocation>
        <location evidence="1">Cell membrane</location>
        <topology evidence="1">Peripheral membrane protein</topology>
    </subcellularLocation>
</comment>
<sequence>MVQINIENVTKKFEKKNKVTMALQHINLDIDSGEFFGILGSSGSGKTTLMRIIAGLEIPTEGTVSFDQKPVSKDNKIITEVEDRNIGMVFQNWALYPHLTNFENIAFPLRIMRLKESAVNRRVKEIAELLDISEVLNKHPKEASGGQQQRVAYARALVKNPALLLLDEPFSNLDATIKDVARKYTKELQNILGFTAIIVSHDPADIFSLSRQVGVINKSLIMQTGKPIDVFTDPVSIEVARSTGEYNTILVNVKENGLRYNLSVGNMLNMDIDISKVKKSDTIEYPAGEVLLGFRPSDVIVIPSDMAGSSDLPRGFKECGEAEVAISSYYQGSFRVTLSFKDSSESFFCFHNTPLQPGEKVNIYLNPDLIHLFNAKTNKIIF</sequence>
<dbReference type="Gene3D" id="2.40.50.100">
    <property type="match status" value="1"/>
</dbReference>
<dbReference type="NCBIfam" id="NF040933">
    <property type="entry name" value="ABC_arch_GlcV"/>
    <property type="match status" value="1"/>
</dbReference>
<dbReference type="RefSeq" id="WP_009886122.1">
    <property type="nucleotide sequence ID" value="NC_021592.1"/>
</dbReference>
<dbReference type="GO" id="GO:0055052">
    <property type="term" value="C:ATP-binding cassette (ABC) transporter complex, substrate-binding subunit-containing"/>
    <property type="evidence" value="ECO:0007669"/>
    <property type="project" value="TreeGrafter"/>
</dbReference>
<dbReference type="SUPFAM" id="SSF52540">
    <property type="entry name" value="P-loop containing nucleoside triphosphate hydrolases"/>
    <property type="match status" value="1"/>
</dbReference>
<keyword evidence="16" id="KW-1185">Reference proteome</keyword>
<dbReference type="EMBL" id="CP004145">
    <property type="protein sequence ID" value="AGO60085.1"/>
    <property type="molecule type" value="Genomic_DNA"/>
</dbReference>
<evidence type="ECO:0000256" key="1">
    <source>
        <dbReference type="ARBA" id="ARBA00004202"/>
    </source>
</evidence>
<dbReference type="InterPro" id="IPR008995">
    <property type="entry name" value="Mo/tungstate-bd_C_term_dom"/>
</dbReference>
<comment type="function">
    <text evidence="13">Part of the ABC transporter complex WtpABC involved in molybdate/tungstate import. Responsible for energy coupling to the transport system.</text>
</comment>
<dbReference type="InterPro" id="IPR053598">
    <property type="entry name" value="ABC-Glucose_import_ATPase"/>
</dbReference>
<keyword evidence="7" id="KW-0472">Membrane</keyword>
<keyword evidence="6" id="KW-0067">ATP-binding</keyword>
<dbReference type="KEGG" id="fac:FACI_IFERC01G0105"/>
<protein>
    <recommendedName>
        <fullName evidence="11">Molybdate/tungstate import ATP-binding protein WtpC</fullName>
        <ecNumber evidence="10">7.3.2.6</ecNumber>
    </recommendedName>
</protein>